<organism evidence="6">
    <name type="scientific">marine metagenome</name>
    <dbReference type="NCBI Taxonomy" id="408172"/>
    <lineage>
        <taxon>unclassified sequences</taxon>
        <taxon>metagenomes</taxon>
        <taxon>ecological metagenomes</taxon>
    </lineage>
</organism>
<keyword evidence="4" id="KW-0170">Cobalt</keyword>
<dbReference type="EMBL" id="UINC01110801">
    <property type="protein sequence ID" value="SVC78551.1"/>
    <property type="molecule type" value="Genomic_DNA"/>
</dbReference>
<dbReference type="PANTHER" id="PTHR43371">
    <property type="entry name" value="VITAMIN B12-DEPENDENT RIBONUCLEOTIDE REDUCTASE"/>
    <property type="match status" value="1"/>
</dbReference>
<proteinExistence type="predicted"/>
<protein>
    <recommendedName>
        <fullName evidence="5">Ribonucleotide reductase large subunit C-terminal domain-containing protein</fullName>
    </recommendedName>
</protein>
<evidence type="ECO:0000256" key="4">
    <source>
        <dbReference type="ARBA" id="ARBA00023285"/>
    </source>
</evidence>
<dbReference type="Gene3D" id="3.20.70.20">
    <property type="match status" value="1"/>
</dbReference>
<feature type="non-terminal residue" evidence="6">
    <location>
        <position position="1"/>
    </location>
</feature>
<dbReference type="InterPro" id="IPR050862">
    <property type="entry name" value="RdRp_reductase_class-2"/>
</dbReference>
<dbReference type="PANTHER" id="PTHR43371:SF1">
    <property type="entry name" value="RIBONUCLEOSIDE-DIPHOSPHATE REDUCTASE"/>
    <property type="match status" value="1"/>
</dbReference>
<sequence>KPDKRVEIQSMIQQYIDHSISSTINLPEDVQPEVISDIYLQAWKKELKGVTIYRDGSRFPILSTEGELTEFQRVKENEFKISVEGNQIITANGEEIIKLPDGTLTTVYHYLKNSDLAIEEVLNNPEFEEIKT</sequence>
<evidence type="ECO:0000256" key="3">
    <source>
        <dbReference type="ARBA" id="ARBA00023002"/>
    </source>
</evidence>
<accession>A0A382Q2U3</accession>
<dbReference type="Pfam" id="PF02867">
    <property type="entry name" value="Ribonuc_red_lgC"/>
    <property type="match status" value="1"/>
</dbReference>
<dbReference type="InterPro" id="IPR000788">
    <property type="entry name" value="RNR_lg_C"/>
</dbReference>
<evidence type="ECO:0000259" key="5">
    <source>
        <dbReference type="Pfam" id="PF02867"/>
    </source>
</evidence>
<gene>
    <name evidence="6" type="ORF">METZ01_LOCUS331405</name>
</gene>
<keyword evidence="3" id="KW-0560">Oxidoreductase</keyword>
<feature type="domain" description="Ribonucleotide reductase large subunit C-terminal" evidence="5">
    <location>
        <begin position="3"/>
        <end position="53"/>
    </location>
</feature>
<evidence type="ECO:0000256" key="1">
    <source>
        <dbReference type="ARBA" id="ARBA00001922"/>
    </source>
</evidence>
<dbReference type="GO" id="GO:0004748">
    <property type="term" value="F:ribonucleoside-diphosphate reductase activity, thioredoxin disulfide as acceptor"/>
    <property type="evidence" value="ECO:0007669"/>
    <property type="project" value="TreeGrafter"/>
</dbReference>
<reference evidence="6" key="1">
    <citation type="submission" date="2018-05" db="EMBL/GenBank/DDBJ databases">
        <authorList>
            <person name="Lanie J.A."/>
            <person name="Ng W.-L."/>
            <person name="Kazmierczak K.M."/>
            <person name="Andrzejewski T.M."/>
            <person name="Davidsen T.M."/>
            <person name="Wayne K.J."/>
            <person name="Tettelin H."/>
            <person name="Glass J.I."/>
            <person name="Rusch D."/>
            <person name="Podicherti R."/>
            <person name="Tsui H.-C.T."/>
            <person name="Winkler M.E."/>
        </authorList>
    </citation>
    <scope>NUCLEOTIDE SEQUENCE</scope>
</reference>
<dbReference type="SUPFAM" id="SSF51998">
    <property type="entry name" value="PFL-like glycyl radical enzymes"/>
    <property type="match status" value="1"/>
</dbReference>
<evidence type="ECO:0000256" key="2">
    <source>
        <dbReference type="ARBA" id="ARBA00022628"/>
    </source>
</evidence>
<evidence type="ECO:0000313" key="6">
    <source>
        <dbReference type="EMBL" id="SVC78551.1"/>
    </source>
</evidence>
<name>A0A382Q2U3_9ZZZZ</name>
<keyword evidence="2" id="KW-0846">Cobalamin</keyword>
<dbReference type="AlphaFoldDB" id="A0A382Q2U3"/>
<dbReference type="GO" id="GO:0031419">
    <property type="term" value="F:cobalamin binding"/>
    <property type="evidence" value="ECO:0007669"/>
    <property type="project" value="UniProtKB-KW"/>
</dbReference>
<comment type="cofactor">
    <cofactor evidence="1">
        <name>adenosylcob(III)alamin</name>
        <dbReference type="ChEBI" id="CHEBI:18408"/>
    </cofactor>
</comment>